<reference evidence="1" key="1">
    <citation type="journal article" date="2015" name="Nature">
        <title>Complex archaea that bridge the gap between prokaryotes and eukaryotes.</title>
        <authorList>
            <person name="Spang A."/>
            <person name="Saw J.H."/>
            <person name="Jorgensen S.L."/>
            <person name="Zaremba-Niedzwiedzka K."/>
            <person name="Martijn J."/>
            <person name="Lind A.E."/>
            <person name="van Eijk R."/>
            <person name="Schleper C."/>
            <person name="Guy L."/>
            <person name="Ettema T.J."/>
        </authorList>
    </citation>
    <scope>NUCLEOTIDE SEQUENCE</scope>
</reference>
<dbReference type="EMBL" id="LAZR01042988">
    <property type="protein sequence ID" value="KKL08172.1"/>
    <property type="molecule type" value="Genomic_DNA"/>
</dbReference>
<proteinExistence type="predicted"/>
<sequence>MPEENPGQKVHKANGEYHEAINEVMQNDVPVDAKCKIAAIANEIFARMEQINIMLKEHYTLDEE</sequence>
<dbReference type="AlphaFoldDB" id="A0A0F9B2Z1"/>
<comment type="caution">
    <text evidence="1">The sequence shown here is derived from an EMBL/GenBank/DDBJ whole genome shotgun (WGS) entry which is preliminary data.</text>
</comment>
<name>A0A0F9B2Z1_9ZZZZ</name>
<protein>
    <submittedName>
        <fullName evidence="1">Uncharacterized protein</fullName>
    </submittedName>
</protein>
<gene>
    <name evidence="1" type="ORF">LCGC14_2578510</name>
</gene>
<evidence type="ECO:0000313" key="1">
    <source>
        <dbReference type="EMBL" id="KKL08172.1"/>
    </source>
</evidence>
<organism evidence="1">
    <name type="scientific">marine sediment metagenome</name>
    <dbReference type="NCBI Taxonomy" id="412755"/>
    <lineage>
        <taxon>unclassified sequences</taxon>
        <taxon>metagenomes</taxon>
        <taxon>ecological metagenomes</taxon>
    </lineage>
</organism>
<accession>A0A0F9B2Z1</accession>